<evidence type="ECO:0000256" key="1">
    <source>
        <dbReference type="ARBA" id="ARBA00022806"/>
    </source>
</evidence>
<comment type="caution">
    <text evidence="6">The sequence shown here is derived from an EMBL/GenBank/DDBJ whole genome shotgun (WGS) entry which is preliminary data.</text>
</comment>
<keyword evidence="1" id="KW-0067">ATP-binding</keyword>
<sequence length="1174" mass="131312">EIIEYHVLKKHIDPQKGDDARRLLNWQKISELPSSNDLLSAEPPSLSQKRCDEPQSKSEYLERQYLLTRFEGTELLRRAVNHVREHPGMMEESDFYIYTQVWSLLNVHIQGYMFARSGAACRISFSTEKSPSKVIWSQSRRLVAGTLVALSPRSDAFKTQCFVAVVAARYLNGGLEPDPQAGEDENTPPRIEIFWENCENAILDPSVELMMVEANGGYYEPIRHALVGLQHAALYESKFDKYIVEECRTIQDVSNASRISPTSSQFDHSQLEAFNCMTSRELAIVQGPPGTGKTFTSIVAIQSYIQTLRANKGKDGPPPLIIVSAQTNHALDQLLSRCIQTGAKVARLGGQSQVPEINERSLHNLEQHSKVRAGPRQGEKDRNRILGELKNDLSLGFPGGFITADYLYSKKLLTQDQFESLHDTEWETEAQPLVQADSDDQNSLDGVDESFSGLIAEWLKDCCERDQTYVYRPPQGQTEASQAGLENLQEHLPTDPEEDKRQRLNGDFVSTEFYYTGSLPGLTSSNSAWYHQGCNYLRRYSDLYKIPPPQRGMVYRCLRQKLIDELSKGLPKRLKLYQQACDQITISKWIRKVQVLHDEEIEVLGCTTTGLTKYRGLISAMKPRILMIEEAAETKEANITSALYPSLDQVVLVGDHQQLVPHVNVHELERYPYRLNVSLFERLVHLSIPYTMLKVQRRMIPIIRSVVHTFYPELEDHESVRDPNNRPPVPGMGGKNLWWFQHQLGDSANAECSFYNSHEAEMIVGFVTYLVLNGVRPSQVTVLTYYMGQVSAILGLLRRNVTLSNYNPAKEWSVRTVDGFQGEENDIIILSLVRSPQSPHHRPKAGFVENENRAVVATSRARCGMYIFGNSNNILTSSPESAETWQRVHDVLVNEGCIGYRLPVVCKMHNRITEIGRPSDWDTISGGGCKEPCSGTCPEGHPCKQTCHPTDSAHARCREMCAKILACDHKCGSFCGHPCECPRGCNKPKLTGAKLLMPPPSLTTARTQPGGHPNPKQPSSRQPIGPKAGNQSSRGQDGKGSERGSSQVIKGSGRGSGARGGNKGPRPSGGRGQQAQQAPTSLPIRGPAPQRTIEPPSRSYHSDPTSEDLIEMGYYAGIAEKDVPVKQIREHHRETTLIPYLDSTASVFKSAAQSEDSMSDKWTPRKVREKDRAL</sequence>
<proteinExistence type="predicted"/>
<feature type="compositionally biased region" description="Gly residues" evidence="2">
    <location>
        <begin position="1052"/>
        <end position="1072"/>
    </location>
</feature>
<evidence type="ECO:0000259" key="5">
    <source>
        <dbReference type="Pfam" id="PF25396"/>
    </source>
</evidence>
<feature type="domain" description="ZNFX1" evidence="5">
    <location>
        <begin position="106"/>
        <end position="214"/>
    </location>
</feature>
<dbReference type="Pfam" id="PF13087">
    <property type="entry name" value="AAA_12"/>
    <property type="match status" value="1"/>
</dbReference>
<dbReference type="GO" id="GO:0031048">
    <property type="term" value="P:regulatory ncRNA-mediated heterochromatin formation"/>
    <property type="evidence" value="ECO:0007669"/>
    <property type="project" value="TreeGrafter"/>
</dbReference>
<dbReference type="PANTHER" id="PTHR10887">
    <property type="entry name" value="DNA2/NAM7 HELICASE FAMILY"/>
    <property type="match status" value="1"/>
</dbReference>
<name>A0A9P9IP49_9HYPO</name>
<feature type="domain" description="DNA2/NAM7 helicase-like C-terminal" evidence="4">
    <location>
        <begin position="675"/>
        <end position="871"/>
    </location>
</feature>
<feature type="compositionally biased region" description="Basic and acidic residues" evidence="2">
    <location>
        <begin position="1158"/>
        <end position="1174"/>
    </location>
</feature>
<dbReference type="Proteomes" id="UP000738349">
    <property type="component" value="Unassembled WGS sequence"/>
</dbReference>
<protein>
    <submittedName>
        <fullName evidence="6">P-loop containing nucleoside triphosphate hydrolase protein</fullName>
    </submittedName>
</protein>
<keyword evidence="1" id="KW-0547">Nucleotide-binding</keyword>
<dbReference type="InterPro" id="IPR045055">
    <property type="entry name" value="DNA2/NAM7-like"/>
</dbReference>
<keyword evidence="1" id="KW-0347">Helicase</keyword>
<dbReference type="AlphaFoldDB" id="A0A9P9IP49"/>
<dbReference type="GO" id="GO:0016787">
    <property type="term" value="F:hydrolase activity"/>
    <property type="evidence" value="ECO:0007669"/>
    <property type="project" value="UniProtKB-KW"/>
</dbReference>
<dbReference type="Gene3D" id="3.40.50.300">
    <property type="entry name" value="P-loop containing nucleotide triphosphate hydrolases"/>
    <property type="match status" value="3"/>
</dbReference>
<feature type="non-terminal residue" evidence="6">
    <location>
        <position position="1"/>
    </location>
</feature>
<feature type="region of interest" description="Disordered" evidence="2">
    <location>
        <begin position="1150"/>
        <end position="1174"/>
    </location>
</feature>
<dbReference type="InterPro" id="IPR041677">
    <property type="entry name" value="DNA2/NAM7_AAA_11"/>
</dbReference>
<evidence type="ECO:0000313" key="6">
    <source>
        <dbReference type="EMBL" id="KAH7126185.1"/>
    </source>
</evidence>
<dbReference type="InterPro" id="IPR027417">
    <property type="entry name" value="P-loop_NTPase"/>
</dbReference>
<evidence type="ECO:0000256" key="2">
    <source>
        <dbReference type="SAM" id="MobiDB-lite"/>
    </source>
</evidence>
<feature type="non-terminal residue" evidence="6">
    <location>
        <position position="1174"/>
    </location>
</feature>
<dbReference type="InterPro" id="IPR041679">
    <property type="entry name" value="DNA2/NAM7-like_C"/>
</dbReference>
<dbReference type="GO" id="GO:0004386">
    <property type="term" value="F:helicase activity"/>
    <property type="evidence" value="ECO:0007669"/>
    <property type="project" value="InterPro"/>
</dbReference>
<dbReference type="InterPro" id="IPR047187">
    <property type="entry name" value="SF1_C_Upf1"/>
</dbReference>
<keyword evidence="6" id="KW-0378">Hydrolase</keyword>
<accession>A0A9P9IP49</accession>
<dbReference type="SUPFAM" id="SSF52540">
    <property type="entry name" value="P-loop containing nucleoside triphosphate hydrolases"/>
    <property type="match status" value="1"/>
</dbReference>
<dbReference type="PANTHER" id="PTHR10887:SF341">
    <property type="entry name" value="NFX1-TYPE ZINC FINGER-CONTAINING PROTEIN 1"/>
    <property type="match status" value="1"/>
</dbReference>
<evidence type="ECO:0000313" key="7">
    <source>
        <dbReference type="Proteomes" id="UP000738349"/>
    </source>
</evidence>
<keyword evidence="7" id="KW-1185">Reference proteome</keyword>
<dbReference type="EMBL" id="JAGMUV010000020">
    <property type="protein sequence ID" value="KAH7126185.1"/>
    <property type="molecule type" value="Genomic_DNA"/>
</dbReference>
<dbReference type="CDD" id="cd18808">
    <property type="entry name" value="SF1_C_Upf1"/>
    <property type="match status" value="1"/>
</dbReference>
<dbReference type="OrthoDB" id="409395at2759"/>
<organism evidence="6 7">
    <name type="scientific">Dactylonectria macrodidyma</name>
    <dbReference type="NCBI Taxonomy" id="307937"/>
    <lineage>
        <taxon>Eukaryota</taxon>
        <taxon>Fungi</taxon>
        <taxon>Dikarya</taxon>
        <taxon>Ascomycota</taxon>
        <taxon>Pezizomycotina</taxon>
        <taxon>Sordariomycetes</taxon>
        <taxon>Hypocreomycetidae</taxon>
        <taxon>Hypocreales</taxon>
        <taxon>Nectriaceae</taxon>
        <taxon>Dactylonectria</taxon>
    </lineage>
</organism>
<feature type="domain" description="DNA2/NAM7 helicase helicase" evidence="3">
    <location>
        <begin position="265"/>
        <end position="663"/>
    </location>
</feature>
<dbReference type="GO" id="GO:0031380">
    <property type="term" value="C:nuclear RNA-directed RNA polymerase complex"/>
    <property type="evidence" value="ECO:0007669"/>
    <property type="project" value="TreeGrafter"/>
</dbReference>
<gene>
    <name evidence="6" type="ORF">EDB81DRAFT_911124</name>
</gene>
<reference evidence="6" key="1">
    <citation type="journal article" date="2021" name="Nat. Commun.">
        <title>Genetic determinants of endophytism in the Arabidopsis root mycobiome.</title>
        <authorList>
            <person name="Mesny F."/>
            <person name="Miyauchi S."/>
            <person name="Thiergart T."/>
            <person name="Pickel B."/>
            <person name="Atanasova L."/>
            <person name="Karlsson M."/>
            <person name="Huettel B."/>
            <person name="Barry K.W."/>
            <person name="Haridas S."/>
            <person name="Chen C."/>
            <person name="Bauer D."/>
            <person name="Andreopoulos W."/>
            <person name="Pangilinan J."/>
            <person name="LaButti K."/>
            <person name="Riley R."/>
            <person name="Lipzen A."/>
            <person name="Clum A."/>
            <person name="Drula E."/>
            <person name="Henrissat B."/>
            <person name="Kohler A."/>
            <person name="Grigoriev I.V."/>
            <person name="Martin F.M."/>
            <person name="Hacquard S."/>
        </authorList>
    </citation>
    <scope>NUCLEOTIDE SEQUENCE</scope>
    <source>
        <strain evidence="6">MPI-CAGE-AT-0147</strain>
    </source>
</reference>
<feature type="region of interest" description="Disordered" evidence="2">
    <location>
        <begin position="35"/>
        <end position="55"/>
    </location>
</feature>
<dbReference type="Pfam" id="PF25396">
    <property type="entry name" value="ZNFX1"/>
    <property type="match status" value="1"/>
</dbReference>
<evidence type="ECO:0000259" key="3">
    <source>
        <dbReference type="Pfam" id="PF13086"/>
    </source>
</evidence>
<feature type="region of interest" description="Disordered" evidence="2">
    <location>
        <begin position="996"/>
        <end position="1108"/>
    </location>
</feature>
<dbReference type="Pfam" id="PF13086">
    <property type="entry name" value="AAA_11"/>
    <property type="match status" value="1"/>
</dbReference>
<dbReference type="InterPro" id="IPR057373">
    <property type="entry name" value="ZNFX1"/>
</dbReference>
<evidence type="ECO:0000259" key="4">
    <source>
        <dbReference type="Pfam" id="PF13087"/>
    </source>
</evidence>